<keyword evidence="2" id="KW-0812">Transmembrane</keyword>
<comment type="caution">
    <text evidence="3">The sequence shown here is derived from an EMBL/GenBank/DDBJ whole genome shotgun (WGS) entry which is preliminary data.</text>
</comment>
<feature type="compositionally biased region" description="Low complexity" evidence="1">
    <location>
        <begin position="110"/>
        <end position="124"/>
    </location>
</feature>
<dbReference type="RefSeq" id="XP_015656673.1">
    <property type="nucleotide sequence ID" value="XM_015804695.1"/>
</dbReference>
<keyword evidence="2" id="KW-0472">Membrane</keyword>
<feature type="transmembrane region" description="Helical" evidence="2">
    <location>
        <begin position="68"/>
        <end position="88"/>
    </location>
</feature>
<dbReference type="OMA" id="ESAFFSY"/>
<dbReference type="GeneID" id="26906679"/>
<feature type="region of interest" description="Disordered" evidence="1">
    <location>
        <begin position="175"/>
        <end position="201"/>
    </location>
</feature>
<dbReference type="EMBL" id="LGTL01000014">
    <property type="protein sequence ID" value="KPA78233.1"/>
    <property type="molecule type" value="Genomic_DNA"/>
</dbReference>
<dbReference type="AlphaFoldDB" id="A0A0N0DU13"/>
<evidence type="ECO:0000256" key="2">
    <source>
        <dbReference type="SAM" id="Phobius"/>
    </source>
</evidence>
<evidence type="ECO:0008006" key="5">
    <source>
        <dbReference type="Google" id="ProtNLM"/>
    </source>
</evidence>
<feature type="region of interest" description="Disordered" evidence="1">
    <location>
        <begin position="90"/>
        <end position="132"/>
    </location>
</feature>
<keyword evidence="4" id="KW-1185">Reference proteome</keyword>
<name>A0A0N0DU13_LEPPY</name>
<dbReference type="RefSeq" id="XP_015656672.1">
    <property type="nucleotide sequence ID" value="XM_015804694.1"/>
</dbReference>
<accession>A0A0N0DU13</accession>
<evidence type="ECO:0000313" key="4">
    <source>
        <dbReference type="Proteomes" id="UP000037923"/>
    </source>
</evidence>
<dbReference type="Proteomes" id="UP000037923">
    <property type="component" value="Unassembled WGS sequence"/>
</dbReference>
<dbReference type="OrthoDB" id="264640at2759"/>
<evidence type="ECO:0000256" key="1">
    <source>
        <dbReference type="SAM" id="MobiDB-lite"/>
    </source>
</evidence>
<gene>
    <name evidence="3" type="ORF">ABB37_06390</name>
</gene>
<keyword evidence="2" id="KW-1133">Transmembrane helix</keyword>
<proteinExistence type="predicted"/>
<reference evidence="3 4" key="1">
    <citation type="submission" date="2015-07" db="EMBL/GenBank/DDBJ databases">
        <title>High-quality genome of monoxenous trypanosomatid Leptomonas pyrrhocoris.</title>
        <authorList>
            <person name="Flegontov P."/>
            <person name="Butenko A."/>
            <person name="Firsov S."/>
            <person name="Vlcek C."/>
            <person name="Logacheva M.D."/>
            <person name="Field M."/>
            <person name="Filatov D."/>
            <person name="Flegontova O."/>
            <person name="Gerasimov E."/>
            <person name="Jackson A.P."/>
            <person name="Kelly S."/>
            <person name="Opperdoes F."/>
            <person name="O'Reilly A."/>
            <person name="Votypka J."/>
            <person name="Yurchenko V."/>
            <person name="Lukes J."/>
        </authorList>
    </citation>
    <scope>NUCLEOTIDE SEQUENCE [LARGE SCALE GENOMIC DNA]</scope>
    <source>
        <strain evidence="3">H10</strain>
    </source>
</reference>
<feature type="compositionally biased region" description="Basic and acidic residues" evidence="1">
    <location>
        <begin position="180"/>
        <end position="198"/>
    </location>
</feature>
<protein>
    <recommendedName>
        <fullName evidence="5">BAG domain-containing protein</fullName>
    </recommendedName>
</protein>
<organism evidence="3 4">
    <name type="scientific">Leptomonas pyrrhocoris</name>
    <name type="common">Firebug parasite</name>
    <dbReference type="NCBI Taxonomy" id="157538"/>
    <lineage>
        <taxon>Eukaryota</taxon>
        <taxon>Discoba</taxon>
        <taxon>Euglenozoa</taxon>
        <taxon>Kinetoplastea</taxon>
        <taxon>Metakinetoplastina</taxon>
        <taxon>Trypanosomatida</taxon>
        <taxon>Trypanosomatidae</taxon>
        <taxon>Leishmaniinae</taxon>
        <taxon>Leptomonas</taxon>
    </lineage>
</organism>
<evidence type="ECO:0000313" key="3">
    <source>
        <dbReference type="EMBL" id="KPA78234.1"/>
    </source>
</evidence>
<sequence>MWAAWTSSSMTTPTSSAGAAESTPSVAAALASSPSPVASQIPQWRLLTAVSQRVAQKWPRTLPQLTRLTVAVAAVAALVGTVVFARGAHQRCRRRRLPTSTGEDEEDVPHASSHTGAGASADTSKQQDDSDADAIQFADPAESAFNAYVQRLRRQKEPVLLSAIAQLESAAAELKAAQHAAEHPNAEGDQNEMEREGGDGDDGVAQVAAKVHRAAVVADELLTQWICSLDGVPVRQSKHLKQRRKELVQRAALLSQRIAPYLHPAASATLREVT</sequence>
<dbReference type="SUPFAM" id="SSF63491">
    <property type="entry name" value="BAG domain"/>
    <property type="match status" value="1"/>
</dbReference>
<dbReference type="VEuPathDB" id="TriTrypDB:LpyrH10_14_1050"/>
<dbReference type="EMBL" id="LGTL01000014">
    <property type="protein sequence ID" value="KPA78234.1"/>
    <property type="molecule type" value="Genomic_DNA"/>
</dbReference>